<dbReference type="SUPFAM" id="SSF55874">
    <property type="entry name" value="ATPase domain of HSP90 chaperone/DNA topoisomerase II/histidine kinase"/>
    <property type="match status" value="1"/>
</dbReference>
<dbReference type="InterPro" id="IPR036890">
    <property type="entry name" value="HATPase_C_sf"/>
</dbReference>
<dbReference type="InterPro" id="IPR050640">
    <property type="entry name" value="Bact_2-comp_sensor_kinase"/>
</dbReference>
<keyword evidence="3" id="KW-0597">Phosphoprotein</keyword>
<dbReference type="PANTHER" id="PTHR34220:SF11">
    <property type="entry name" value="SENSOR PROTEIN KINASE HPTS"/>
    <property type="match status" value="1"/>
</dbReference>
<organism evidence="14 15">
    <name type="scientific">Sporosarcina gallistercoris</name>
    <dbReference type="NCBI Taxonomy" id="2762245"/>
    <lineage>
        <taxon>Bacteria</taxon>
        <taxon>Bacillati</taxon>
        <taxon>Bacillota</taxon>
        <taxon>Bacilli</taxon>
        <taxon>Bacillales</taxon>
        <taxon>Caryophanaceae</taxon>
        <taxon>Sporosarcina</taxon>
    </lineage>
</organism>
<keyword evidence="5 12" id="KW-0812">Transmembrane</keyword>
<dbReference type="EMBL" id="JACSQY010000011">
    <property type="protein sequence ID" value="MBD7909264.1"/>
    <property type="molecule type" value="Genomic_DNA"/>
</dbReference>
<sequence>MHAITQKVYSAIDTSARIGTILYPLEASLMMSIDTFSLYVLLCILAPLAGAFTLAFIMIFESRFDFLQNVASKSKLEKELQYAQYYQLNQRIKPHFFFNTLNTMLSLARLDRKQELITSLEVMSKFMRYNYQTNEMLVPLMDELAYTNSYLGIQQLRFGQRVQIHQQIEEQAKPAYIPPFVLQTMVENTFKHAFEKYPGPAVLKIIVFRQKSLIHIEVWNTHLQQSSQKKEDFTREDGLGVANIRERLNLLFPDEPASFTMSFVGEEACAQIIIPFRETPIV</sequence>
<dbReference type="InterPro" id="IPR010559">
    <property type="entry name" value="Sig_transdc_His_kin_internal"/>
</dbReference>
<keyword evidence="7 14" id="KW-0418">Kinase</keyword>
<keyword evidence="15" id="KW-1185">Reference proteome</keyword>
<dbReference type="PANTHER" id="PTHR34220">
    <property type="entry name" value="SENSOR HISTIDINE KINASE YPDA"/>
    <property type="match status" value="1"/>
</dbReference>
<name>A0ABR8PMH2_9BACL</name>
<evidence type="ECO:0000256" key="6">
    <source>
        <dbReference type="ARBA" id="ARBA00022741"/>
    </source>
</evidence>
<keyword evidence="2" id="KW-1003">Cell membrane</keyword>
<dbReference type="Gene3D" id="3.30.565.10">
    <property type="entry name" value="Histidine kinase-like ATPase, C-terminal domain"/>
    <property type="match status" value="1"/>
</dbReference>
<feature type="domain" description="Signal transduction histidine kinase internal region" evidence="13">
    <location>
        <begin position="83"/>
        <end position="161"/>
    </location>
</feature>
<comment type="subcellular location">
    <subcellularLocation>
        <location evidence="1">Cell membrane</location>
        <topology evidence="1">Multi-pass membrane protein</topology>
    </subcellularLocation>
</comment>
<evidence type="ECO:0000256" key="1">
    <source>
        <dbReference type="ARBA" id="ARBA00004651"/>
    </source>
</evidence>
<evidence type="ECO:0000313" key="14">
    <source>
        <dbReference type="EMBL" id="MBD7909264.1"/>
    </source>
</evidence>
<evidence type="ECO:0000256" key="11">
    <source>
        <dbReference type="ARBA" id="ARBA00023136"/>
    </source>
</evidence>
<keyword evidence="4" id="KW-0808">Transferase</keyword>
<evidence type="ECO:0000256" key="5">
    <source>
        <dbReference type="ARBA" id="ARBA00022692"/>
    </source>
</evidence>
<evidence type="ECO:0000256" key="4">
    <source>
        <dbReference type="ARBA" id="ARBA00022679"/>
    </source>
</evidence>
<keyword evidence="9 12" id="KW-1133">Transmembrane helix</keyword>
<dbReference type="Proteomes" id="UP000659496">
    <property type="component" value="Unassembled WGS sequence"/>
</dbReference>
<reference evidence="14 15" key="1">
    <citation type="submission" date="2020-08" db="EMBL/GenBank/DDBJ databases">
        <title>A Genomic Blueprint of the Chicken Gut Microbiome.</title>
        <authorList>
            <person name="Gilroy R."/>
            <person name="Ravi A."/>
            <person name="Getino M."/>
            <person name="Pursley I."/>
            <person name="Horton D.L."/>
            <person name="Alikhan N.-F."/>
            <person name="Baker D."/>
            <person name="Gharbi K."/>
            <person name="Hall N."/>
            <person name="Watson M."/>
            <person name="Adriaenssens E.M."/>
            <person name="Foster-Nyarko E."/>
            <person name="Jarju S."/>
            <person name="Secka A."/>
            <person name="Antonio M."/>
            <person name="Oren A."/>
            <person name="Chaudhuri R."/>
            <person name="La Ragione R.M."/>
            <person name="Hildebrand F."/>
            <person name="Pallen M.J."/>
        </authorList>
    </citation>
    <scope>NUCLEOTIDE SEQUENCE [LARGE SCALE GENOMIC DNA]</scope>
    <source>
        <strain evidence="14 15">Sa3CUA8</strain>
    </source>
</reference>
<dbReference type="Pfam" id="PF06580">
    <property type="entry name" value="His_kinase"/>
    <property type="match status" value="1"/>
</dbReference>
<evidence type="ECO:0000256" key="8">
    <source>
        <dbReference type="ARBA" id="ARBA00022840"/>
    </source>
</evidence>
<keyword evidence="6" id="KW-0547">Nucleotide-binding</keyword>
<gene>
    <name evidence="14" type="ORF">H9659_13085</name>
</gene>
<evidence type="ECO:0000256" key="3">
    <source>
        <dbReference type="ARBA" id="ARBA00022553"/>
    </source>
</evidence>
<evidence type="ECO:0000313" key="15">
    <source>
        <dbReference type="Proteomes" id="UP000659496"/>
    </source>
</evidence>
<accession>A0ABR8PMH2</accession>
<keyword evidence="8" id="KW-0067">ATP-binding</keyword>
<feature type="transmembrane region" description="Helical" evidence="12">
    <location>
        <begin position="36"/>
        <end position="60"/>
    </location>
</feature>
<keyword evidence="11 12" id="KW-0472">Membrane</keyword>
<evidence type="ECO:0000259" key="13">
    <source>
        <dbReference type="Pfam" id="PF06580"/>
    </source>
</evidence>
<protein>
    <submittedName>
        <fullName evidence="14">Histidine kinase</fullName>
    </submittedName>
</protein>
<evidence type="ECO:0000256" key="7">
    <source>
        <dbReference type="ARBA" id="ARBA00022777"/>
    </source>
</evidence>
<evidence type="ECO:0000256" key="9">
    <source>
        <dbReference type="ARBA" id="ARBA00022989"/>
    </source>
</evidence>
<proteinExistence type="predicted"/>
<evidence type="ECO:0000256" key="10">
    <source>
        <dbReference type="ARBA" id="ARBA00023012"/>
    </source>
</evidence>
<keyword evidence="10" id="KW-0902">Two-component regulatory system</keyword>
<comment type="caution">
    <text evidence="14">The sequence shown here is derived from an EMBL/GenBank/DDBJ whole genome shotgun (WGS) entry which is preliminary data.</text>
</comment>
<dbReference type="GO" id="GO:0016301">
    <property type="term" value="F:kinase activity"/>
    <property type="evidence" value="ECO:0007669"/>
    <property type="project" value="UniProtKB-KW"/>
</dbReference>
<evidence type="ECO:0000256" key="2">
    <source>
        <dbReference type="ARBA" id="ARBA00022475"/>
    </source>
</evidence>
<evidence type="ECO:0000256" key="12">
    <source>
        <dbReference type="SAM" id="Phobius"/>
    </source>
</evidence>